<evidence type="ECO:0000256" key="2">
    <source>
        <dbReference type="SAM" id="MobiDB-lite"/>
    </source>
</evidence>
<evidence type="ECO:0000259" key="4">
    <source>
        <dbReference type="Pfam" id="PF18938"/>
    </source>
</evidence>
<keyword evidence="6" id="KW-1185">Reference proteome</keyword>
<evidence type="ECO:0000256" key="3">
    <source>
        <dbReference type="SAM" id="Phobius"/>
    </source>
</evidence>
<feature type="region of interest" description="Disordered" evidence="2">
    <location>
        <begin position="1"/>
        <end position="20"/>
    </location>
</feature>
<accession>A0ABX2NAP8</accession>
<feature type="domain" description="Atypical Rib" evidence="4">
    <location>
        <begin position="56"/>
        <end position="125"/>
    </location>
</feature>
<comment type="caution">
    <text evidence="5">The sequence shown here is derived from an EMBL/GenBank/DDBJ whole genome shotgun (WGS) entry which is preliminary data.</text>
</comment>
<gene>
    <name evidence="5" type="ORF">HV819_07195</name>
</gene>
<dbReference type="Pfam" id="PF18938">
    <property type="entry name" value="aRib"/>
    <property type="match status" value="3"/>
</dbReference>
<keyword evidence="3" id="KW-1133">Transmembrane helix</keyword>
<keyword evidence="3" id="KW-0472">Membrane</keyword>
<feature type="non-terminal residue" evidence="5">
    <location>
        <position position="1"/>
    </location>
</feature>
<keyword evidence="3" id="KW-0812">Transmembrane</keyword>
<dbReference type="InterPro" id="IPR044024">
    <property type="entry name" value="aRib"/>
</dbReference>
<dbReference type="EMBL" id="JABVBA010000006">
    <property type="protein sequence ID" value="NVF11763.1"/>
    <property type="molecule type" value="Genomic_DNA"/>
</dbReference>
<sequence>EVKKKIEEANKDKFPEGTKVEVGKDGTATITYPDNSVDTINGSDLVEAKTEAEKIDPSIPEKTKVEDKNNLTDKEKEEVKKKIEEANKDKFPEGTKVEVGKDGTATITYPDNSVDTINGSDLVEAKTDAEKIDPSIPEKTKVEDKNNLTDKEKEEVKKKIEEANKDKFPEGTKVEVGKDGTATITYPDNSVDTINGSDLVEQKVKATGREESPKRRSEKSAIKNDYVKKSDNVKTGVGSATGIVATIAAAVSGLFASKKRKNK</sequence>
<evidence type="ECO:0000313" key="6">
    <source>
        <dbReference type="Proteomes" id="UP000540919"/>
    </source>
</evidence>
<dbReference type="Gene3D" id="3.10.20.890">
    <property type="match status" value="3"/>
</dbReference>
<protein>
    <recommendedName>
        <fullName evidence="4">Atypical Rib domain-containing protein</fullName>
    </recommendedName>
</protein>
<feature type="region of interest" description="Disordered" evidence="2">
    <location>
        <begin position="204"/>
        <end position="223"/>
    </location>
</feature>
<feature type="domain" description="Atypical Rib" evidence="4">
    <location>
        <begin position="133"/>
        <end position="203"/>
    </location>
</feature>
<reference evidence="5 6" key="1">
    <citation type="submission" date="2020-06" db="EMBL/GenBank/DDBJ databases">
        <title>Anaerococcus sp. nov., isolated form swine feces.</title>
        <authorList>
            <person name="Yu S."/>
        </authorList>
    </citation>
    <scope>NUCLEOTIDE SEQUENCE [LARGE SCALE GENOMIC DNA]</scope>
    <source>
        <strain evidence="5 6">AGMB00486</strain>
    </source>
</reference>
<keyword evidence="1" id="KW-0732">Signal</keyword>
<evidence type="ECO:0000256" key="1">
    <source>
        <dbReference type="ARBA" id="ARBA00022729"/>
    </source>
</evidence>
<feature type="domain" description="Atypical Rib" evidence="4">
    <location>
        <begin position="1"/>
        <end position="48"/>
    </location>
</feature>
<name>A0ABX2NAP8_9FIRM</name>
<evidence type="ECO:0000313" key="5">
    <source>
        <dbReference type="EMBL" id="NVF11763.1"/>
    </source>
</evidence>
<feature type="region of interest" description="Disordered" evidence="2">
    <location>
        <begin position="51"/>
        <end position="78"/>
    </location>
</feature>
<feature type="region of interest" description="Disordered" evidence="2">
    <location>
        <begin position="125"/>
        <end position="155"/>
    </location>
</feature>
<proteinExistence type="predicted"/>
<dbReference type="Proteomes" id="UP000540919">
    <property type="component" value="Unassembled WGS sequence"/>
</dbReference>
<organism evidence="5 6">
    <name type="scientific">Anaerococcus faecalis</name>
    <dbReference type="NCBI Taxonomy" id="2742993"/>
    <lineage>
        <taxon>Bacteria</taxon>
        <taxon>Bacillati</taxon>
        <taxon>Bacillota</taxon>
        <taxon>Tissierellia</taxon>
        <taxon>Tissierellales</taxon>
        <taxon>Peptoniphilaceae</taxon>
        <taxon>Anaerococcus</taxon>
    </lineage>
</organism>
<feature type="transmembrane region" description="Helical" evidence="3">
    <location>
        <begin position="237"/>
        <end position="256"/>
    </location>
</feature>